<evidence type="ECO:0000256" key="5">
    <source>
        <dbReference type="SAM" id="Coils"/>
    </source>
</evidence>
<dbReference type="InterPro" id="IPR001841">
    <property type="entry name" value="Znf_RING"/>
</dbReference>
<dbReference type="InterPro" id="IPR006574">
    <property type="entry name" value="PRY"/>
</dbReference>
<dbReference type="InterPro" id="IPR017907">
    <property type="entry name" value="Znf_RING_CS"/>
</dbReference>
<keyword evidence="2 4" id="KW-0863">Zinc-finger</keyword>
<evidence type="ECO:0000256" key="3">
    <source>
        <dbReference type="ARBA" id="ARBA00022833"/>
    </source>
</evidence>
<dbReference type="InParanoid" id="A0A672ZV18"/>
<dbReference type="InterPro" id="IPR058030">
    <property type="entry name" value="TRIM8/14/16/25/29/45/65_CC"/>
</dbReference>
<dbReference type="InterPro" id="IPR043136">
    <property type="entry name" value="B30.2/SPRY_sf"/>
</dbReference>
<organism evidence="7 8">
    <name type="scientific">Sphaeramia orbicularis</name>
    <name type="common">orbiculate cardinalfish</name>
    <dbReference type="NCBI Taxonomy" id="375764"/>
    <lineage>
        <taxon>Eukaryota</taxon>
        <taxon>Metazoa</taxon>
        <taxon>Chordata</taxon>
        <taxon>Craniata</taxon>
        <taxon>Vertebrata</taxon>
        <taxon>Euteleostomi</taxon>
        <taxon>Actinopterygii</taxon>
        <taxon>Neopterygii</taxon>
        <taxon>Teleostei</taxon>
        <taxon>Neoteleostei</taxon>
        <taxon>Acanthomorphata</taxon>
        <taxon>Gobiaria</taxon>
        <taxon>Kurtiformes</taxon>
        <taxon>Apogonoidei</taxon>
        <taxon>Apogonidae</taxon>
        <taxon>Apogoninae</taxon>
        <taxon>Sphaeramia</taxon>
    </lineage>
</organism>
<evidence type="ECO:0000313" key="8">
    <source>
        <dbReference type="Proteomes" id="UP000472271"/>
    </source>
</evidence>
<dbReference type="InterPro" id="IPR051051">
    <property type="entry name" value="E3_ubiq-ligase_TRIM/RNF"/>
</dbReference>
<proteinExistence type="predicted"/>
<dbReference type="Gene3D" id="2.60.120.920">
    <property type="match status" value="1"/>
</dbReference>
<sequence length="350" mass="40224">MAQNRQKLTCSVCLDLFKDPVTIPCGHSYCMSCIKGFWEHEDQKTTHSCPQCRHSVTPRPALVKNTILAEIVEDLKRSCLMCMASYCEEHLQPHYDCICYLCLMDEHKGHMTVSAAAELAERQTELSSGRQKLQLSIQEREERVKAIQQEVEAINHSADDAVRESEKIFSNLIRFIKKKSTDAKQQIRSQQKTQVSRAKEHQDKIQQELNELKSKDAVLEQVSHSEDHIYFLNNYPSLPCLTVLSEEWLKVSLSVINVDVLLPKKEPQTRPEILKYFRSITLDPNTTNVRVLLSEGNRKTTLIGSNLFYPNHPDRFVHWQQVLGYLSLNVIDQGIFVQKCILSLGFGFSF</sequence>
<evidence type="ECO:0000313" key="7">
    <source>
        <dbReference type="Ensembl" id="ENSSORP00005021016.1"/>
    </source>
</evidence>
<keyword evidence="3" id="KW-0862">Zinc</keyword>
<dbReference type="Gene3D" id="3.30.40.10">
    <property type="entry name" value="Zinc/RING finger domain, C3HC4 (zinc finger)"/>
    <property type="match status" value="1"/>
</dbReference>
<dbReference type="Pfam" id="PF25600">
    <property type="entry name" value="TRIM_CC"/>
    <property type="match status" value="1"/>
</dbReference>
<accession>A0A672ZV18</accession>
<dbReference type="AlphaFoldDB" id="A0A672ZV18"/>
<dbReference type="Pfam" id="PF15227">
    <property type="entry name" value="zf-C3HC4_4"/>
    <property type="match status" value="1"/>
</dbReference>
<feature type="domain" description="RING-type" evidence="6">
    <location>
        <begin position="10"/>
        <end position="53"/>
    </location>
</feature>
<dbReference type="Gene3D" id="3.30.160.60">
    <property type="entry name" value="Classic Zinc Finger"/>
    <property type="match status" value="1"/>
</dbReference>
<dbReference type="Pfam" id="PF13765">
    <property type="entry name" value="PRY"/>
    <property type="match status" value="1"/>
</dbReference>
<dbReference type="InterPro" id="IPR013083">
    <property type="entry name" value="Znf_RING/FYVE/PHD"/>
</dbReference>
<dbReference type="InterPro" id="IPR013320">
    <property type="entry name" value="ConA-like_dom_sf"/>
</dbReference>
<dbReference type="Proteomes" id="UP000472271">
    <property type="component" value="Chromosome 8"/>
</dbReference>
<dbReference type="SUPFAM" id="SSF49899">
    <property type="entry name" value="Concanavalin A-like lectins/glucanases"/>
    <property type="match status" value="1"/>
</dbReference>
<dbReference type="SMART" id="SM00184">
    <property type="entry name" value="RING"/>
    <property type="match status" value="1"/>
</dbReference>
<reference evidence="7" key="1">
    <citation type="submission" date="2019-06" db="EMBL/GenBank/DDBJ databases">
        <authorList>
            <consortium name="Wellcome Sanger Institute Data Sharing"/>
        </authorList>
    </citation>
    <scope>NUCLEOTIDE SEQUENCE [LARGE SCALE GENOMIC DNA]</scope>
</reference>
<gene>
    <name evidence="7" type="primary">LOC115423583</name>
</gene>
<evidence type="ECO:0000256" key="2">
    <source>
        <dbReference type="ARBA" id="ARBA00022771"/>
    </source>
</evidence>
<dbReference type="PANTHER" id="PTHR25465">
    <property type="entry name" value="B-BOX DOMAIN CONTAINING"/>
    <property type="match status" value="1"/>
</dbReference>
<dbReference type="PROSITE" id="PS50089">
    <property type="entry name" value="ZF_RING_2"/>
    <property type="match status" value="1"/>
</dbReference>
<dbReference type="GO" id="GO:0008270">
    <property type="term" value="F:zinc ion binding"/>
    <property type="evidence" value="ECO:0007669"/>
    <property type="project" value="UniProtKB-KW"/>
</dbReference>
<reference evidence="7" key="2">
    <citation type="submission" date="2025-08" db="UniProtKB">
        <authorList>
            <consortium name="Ensembl"/>
        </authorList>
    </citation>
    <scope>IDENTIFICATION</scope>
</reference>
<reference evidence="7" key="3">
    <citation type="submission" date="2025-09" db="UniProtKB">
        <authorList>
            <consortium name="Ensembl"/>
        </authorList>
    </citation>
    <scope>IDENTIFICATION</scope>
</reference>
<dbReference type="PROSITE" id="PS00518">
    <property type="entry name" value="ZF_RING_1"/>
    <property type="match status" value="1"/>
</dbReference>
<evidence type="ECO:0000259" key="6">
    <source>
        <dbReference type="PROSITE" id="PS50089"/>
    </source>
</evidence>
<keyword evidence="1" id="KW-0479">Metal-binding</keyword>
<dbReference type="Ensembl" id="ENSSORT00005021643.1">
    <property type="protein sequence ID" value="ENSSORP00005021016.1"/>
    <property type="gene ID" value="ENSSORG00005010257.1"/>
</dbReference>
<evidence type="ECO:0000256" key="4">
    <source>
        <dbReference type="PROSITE-ProRule" id="PRU00175"/>
    </source>
</evidence>
<protein>
    <recommendedName>
        <fullName evidence="6">RING-type domain-containing protein</fullName>
    </recommendedName>
</protein>
<dbReference type="SMART" id="SM00589">
    <property type="entry name" value="PRY"/>
    <property type="match status" value="1"/>
</dbReference>
<keyword evidence="5" id="KW-0175">Coiled coil</keyword>
<keyword evidence="8" id="KW-1185">Reference proteome</keyword>
<dbReference type="PANTHER" id="PTHR25465:SF5">
    <property type="entry name" value="E3 UBIQUITIN_ISG15 LIGASE TRIM25-RELATED"/>
    <property type="match status" value="1"/>
</dbReference>
<name>A0A672ZV18_9TELE</name>
<feature type="coiled-coil region" evidence="5">
    <location>
        <begin position="130"/>
        <end position="164"/>
    </location>
</feature>
<evidence type="ECO:0000256" key="1">
    <source>
        <dbReference type="ARBA" id="ARBA00022723"/>
    </source>
</evidence>
<dbReference type="SUPFAM" id="SSF57850">
    <property type="entry name" value="RING/U-box"/>
    <property type="match status" value="1"/>
</dbReference>